<dbReference type="EMBL" id="JAAAMU010000024">
    <property type="protein sequence ID" value="NBC72915.1"/>
    <property type="molecule type" value="Genomic_DNA"/>
</dbReference>
<comment type="caution">
    <text evidence="1">The sequence shown here is derived from an EMBL/GenBank/DDBJ whole genome shotgun (WGS) entry which is preliminary data.</text>
</comment>
<gene>
    <name evidence="1" type="ORF">GT003_28370</name>
</gene>
<dbReference type="SUPFAM" id="SSF69318">
    <property type="entry name" value="Integrin alpha N-terminal domain"/>
    <property type="match status" value="1"/>
</dbReference>
<proteinExistence type="predicted"/>
<organism evidence="1 2">
    <name type="scientific">Paenibacillus sacheonensis</name>
    <dbReference type="NCBI Taxonomy" id="742054"/>
    <lineage>
        <taxon>Bacteria</taxon>
        <taxon>Bacillati</taxon>
        <taxon>Bacillota</taxon>
        <taxon>Bacilli</taxon>
        <taxon>Bacillales</taxon>
        <taxon>Paenibacillaceae</taxon>
        <taxon>Paenibacillus</taxon>
    </lineage>
</organism>
<name>A0A7X5C428_9BACL</name>
<dbReference type="RefSeq" id="WP_161704364.1">
    <property type="nucleotide sequence ID" value="NZ_JAAAMU010000024.1"/>
</dbReference>
<dbReference type="InterPro" id="IPR028994">
    <property type="entry name" value="Integrin_alpha_N"/>
</dbReference>
<keyword evidence="2" id="KW-1185">Reference proteome</keyword>
<evidence type="ECO:0000313" key="1">
    <source>
        <dbReference type="EMBL" id="NBC72915.1"/>
    </source>
</evidence>
<reference evidence="1 2" key="1">
    <citation type="submission" date="2020-01" db="EMBL/GenBank/DDBJ databases">
        <title>Paenibacillus soybeanensis sp. nov. isolated from the nodules of soybean (Glycine max(L.) Merr).</title>
        <authorList>
            <person name="Wang H."/>
        </authorList>
    </citation>
    <scope>NUCLEOTIDE SEQUENCE [LARGE SCALE GENOMIC DNA]</scope>
    <source>
        <strain evidence="1 2">DSM 23054</strain>
    </source>
</reference>
<sequence length="464" mass="50186">MSVIRRYMRAAFLLGGLAVLLLTAGCRYTKTPADLLMAPRPMPTNTALAAALKNILPLRAKLAVVTHEAANASILEFDGDGDGTKEAFVVFADETGTQHAMVLEQSAGSWRQRVTFAESSAYGVDVLRAEDLDRDGVPELMIGWNQFGEPQHILTLYHLSPDPRDISPPKPIAELPYDTMGIGDGNGDGSPEIGLINLQGIKMTATIGMYQFRGDNVSKIASAGLDGSVNGYIQVKLGKLAPGKFGIVTDAAIGSNSSTSTMLVWNAGKLIQVFPPPTSGDENVQTNANAVLSGDGNGDGMLEVHKLREAPGQSEGVPYSDLLWIEEYKQWNGSDDFAVVGSRYTDAASAYAIQIPPSWSEYTFRRPLVGGRSDIALDAYNETTGAREEILTVHVVPIGDWGSQEGKLQDEDSRYLELGRGSGLVYYAVWHDKLPDEQEQTGTSVQGTFPPDEAEMKRLFKQLQ</sequence>
<accession>A0A7X5C428</accession>
<dbReference type="OrthoDB" id="1743319at2"/>
<protein>
    <recommendedName>
        <fullName evidence="3">VCBS repeat-containing protein</fullName>
    </recommendedName>
</protein>
<dbReference type="PROSITE" id="PS51257">
    <property type="entry name" value="PROKAR_LIPOPROTEIN"/>
    <property type="match status" value="1"/>
</dbReference>
<dbReference type="Proteomes" id="UP000558113">
    <property type="component" value="Unassembled WGS sequence"/>
</dbReference>
<dbReference type="AlphaFoldDB" id="A0A7X5C428"/>
<evidence type="ECO:0008006" key="3">
    <source>
        <dbReference type="Google" id="ProtNLM"/>
    </source>
</evidence>
<evidence type="ECO:0000313" key="2">
    <source>
        <dbReference type="Proteomes" id="UP000558113"/>
    </source>
</evidence>